<dbReference type="NCBIfam" id="TIGR01484">
    <property type="entry name" value="HAD-SF-IIB"/>
    <property type="match status" value="1"/>
</dbReference>
<dbReference type="SFLD" id="SFLDS00003">
    <property type="entry name" value="Haloacid_Dehalogenase"/>
    <property type="match status" value="1"/>
</dbReference>
<organism evidence="1 2">
    <name type="scientific">Caldanaerobius fijiensis DSM 17918</name>
    <dbReference type="NCBI Taxonomy" id="1121256"/>
    <lineage>
        <taxon>Bacteria</taxon>
        <taxon>Bacillati</taxon>
        <taxon>Bacillota</taxon>
        <taxon>Clostridia</taxon>
        <taxon>Thermoanaerobacterales</taxon>
        <taxon>Thermoanaerobacteraceae</taxon>
        <taxon>Caldanaerobius</taxon>
    </lineage>
</organism>
<evidence type="ECO:0000313" key="1">
    <source>
        <dbReference type="EMBL" id="SHE71159.1"/>
    </source>
</evidence>
<reference evidence="1 2" key="1">
    <citation type="submission" date="2016-11" db="EMBL/GenBank/DDBJ databases">
        <authorList>
            <person name="Jaros S."/>
            <person name="Januszkiewicz K."/>
            <person name="Wedrychowicz H."/>
        </authorList>
    </citation>
    <scope>NUCLEOTIDE SEQUENCE [LARGE SCALE GENOMIC DNA]</scope>
    <source>
        <strain evidence="1 2">DSM 17918</strain>
    </source>
</reference>
<dbReference type="CDD" id="cd07516">
    <property type="entry name" value="HAD_Pase"/>
    <property type="match status" value="1"/>
</dbReference>
<dbReference type="InterPro" id="IPR036412">
    <property type="entry name" value="HAD-like_sf"/>
</dbReference>
<dbReference type="OrthoDB" id="9781413at2"/>
<dbReference type="EMBL" id="FQVH01000004">
    <property type="protein sequence ID" value="SHE71159.1"/>
    <property type="molecule type" value="Genomic_DNA"/>
</dbReference>
<gene>
    <name evidence="1" type="ORF">SAMN02746089_00688</name>
</gene>
<dbReference type="InterPro" id="IPR023214">
    <property type="entry name" value="HAD_sf"/>
</dbReference>
<dbReference type="AlphaFoldDB" id="A0A1M4VQB9"/>
<keyword evidence="2" id="KW-1185">Reference proteome</keyword>
<protein>
    <recommendedName>
        <fullName evidence="3">Cof subfamily of IIB subfamily of haloacid dehalogenase superfamily/HAD-superfamily hydrolase, subfamily IIB</fullName>
    </recommendedName>
</protein>
<dbReference type="GO" id="GO:0005829">
    <property type="term" value="C:cytosol"/>
    <property type="evidence" value="ECO:0007669"/>
    <property type="project" value="TreeGrafter"/>
</dbReference>
<evidence type="ECO:0008006" key="3">
    <source>
        <dbReference type="Google" id="ProtNLM"/>
    </source>
</evidence>
<dbReference type="PANTHER" id="PTHR10000:SF8">
    <property type="entry name" value="HAD SUPERFAMILY HYDROLASE-LIKE, TYPE 3"/>
    <property type="match status" value="1"/>
</dbReference>
<dbReference type="GO" id="GO:0000287">
    <property type="term" value="F:magnesium ion binding"/>
    <property type="evidence" value="ECO:0007669"/>
    <property type="project" value="TreeGrafter"/>
</dbReference>
<dbReference type="InterPro" id="IPR000150">
    <property type="entry name" value="Cof"/>
</dbReference>
<name>A0A1M4VQB9_9THEO</name>
<dbReference type="NCBIfam" id="TIGR00099">
    <property type="entry name" value="Cof-subfamily"/>
    <property type="match status" value="1"/>
</dbReference>
<dbReference type="InterPro" id="IPR006379">
    <property type="entry name" value="HAD-SF_hydro_IIB"/>
</dbReference>
<sequence>MKYKMVIADIDGTLINDMRVITPATKRAIEKFRNSGGIFTIATGRGINSAKPFIEELDIDVPVILFNGCMIYHPKTKRILYSEFLPDDVYKIATNTWLENNSVDMLAFGIDGIFVKKITELVHRFMDIDHVYCTEVENIQNMKNIMKILFLGDAEISKRLVRNIEKYTDNFTWVQSDKLFIELLPKGVTKGSTLIKLCQILKIDLADVVAIGDQDNDREMICNAGFGVAMGNADDVLKSCSKYVTKNNTEDGVADILYKIMDDSLN</sequence>
<dbReference type="Gene3D" id="3.40.50.1000">
    <property type="entry name" value="HAD superfamily/HAD-like"/>
    <property type="match status" value="1"/>
</dbReference>
<dbReference type="Gene3D" id="3.30.1240.10">
    <property type="match status" value="1"/>
</dbReference>
<dbReference type="PROSITE" id="PS01229">
    <property type="entry name" value="COF_2"/>
    <property type="match status" value="1"/>
</dbReference>
<accession>A0A1M4VQB9</accession>
<evidence type="ECO:0000313" key="2">
    <source>
        <dbReference type="Proteomes" id="UP000184088"/>
    </source>
</evidence>
<dbReference type="SFLD" id="SFLDG01140">
    <property type="entry name" value="C2.B:_Phosphomannomutase_and_P"/>
    <property type="match status" value="1"/>
</dbReference>
<dbReference type="SUPFAM" id="SSF56784">
    <property type="entry name" value="HAD-like"/>
    <property type="match status" value="1"/>
</dbReference>
<dbReference type="Proteomes" id="UP000184088">
    <property type="component" value="Unassembled WGS sequence"/>
</dbReference>
<dbReference type="STRING" id="1121256.SAMN02746089_00688"/>
<dbReference type="GO" id="GO:0016791">
    <property type="term" value="F:phosphatase activity"/>
    <property type="evidence" value="ECO:0007669"/>
    <property type="project" value="TreeGrafter"/>
</dbReference>
<proteinExistence type="predicted"/>
<dbReference type="RefSeq" id="WP_073341785.1">
    <property type="nucleotide sequence ID" value="NZ_FQVH01000004.1"/>
</dbReference>
<dbReference type="Pfam" id="PF08282">
    <property type="entry name" value="Hydrolase_3"/>
    <property type="match status" value="1"/>
</dbReference>
<dbReference type="PANTHER" id="PTHR10000">
    <property type="entry name" value="PHOSPHOSERINE PHOSPHATASE"/>
    <property type="match status" value="1"/>
</dbReference>